<name>A0A2Z2NMY5_9GAMM</name>
<feature type="region of interest" description="Disordered" evidence="1">
    <location>
        <begin position="39"/>
        <end position="59"/>
    </location>
</feature>
<evidence type="ECO:0000256" key="2">
    <source>
        <dbReference type="SAM" id="Phobius"/>
    </source>
</evidence>
<dbReference type="EMBL" id="CP018632">
    <property type="protein sequence ID" value="ASJ71088.1"/>
    <property type="molecule type" value="Genomic_DNA"/>
</dbReference>
<proteinExistence type="predicted"/>
<reference evidence="3 4" key="1">
    <citation type="submission" date="2016-12" db="EMBL/GenBank/DDBJ databases">
        <authorList>
            <person name="Song W.-J."/>
            <person name="Kurnit D.M."/>
        </authorList>
    </citation>
    <scope>NUCLEOTIDE SEQUENCE [LARGE SCALE GENOMIC DNA]</scope>
    <source>
        <strain evidence="3 4">IMCC3135</strain>
    </source>
</reference>
<gene>
    <name evidence="3" type="ORF">IMCC3135_04875</name>
</gene>
<feature type="transmembrane region" description="Helical" evidence="2">
    <location>
        <begin position="77"/>
        <end position="96"/>
    </location>
</feature>
<accession>A0A2Z2NMY5</accession>
<dbReference type="AlphaFoldDB" id="A0A2Z2NMY5"/>
<keyword evidence="2" id="KW-1133">Transmembrane helix</keyword>
<keyword evidence="4" id="KW-1185">Reference proteome</keyword>
<protein>
    <submittedName>
        <fullName evidence="3">Uncharacterized protein</fullName>
    </submittedName>
</protein>
<dbReference type="KEGG" id="gai:IMCC3135_04875"/>
<evidence type="ECO:0000313" key="3">
    <source>
        <dbReference type="EMBL" id="ASJ71088.1"/>
    </source>
</evidence>
<evidence type="ECO:0000256" key="1">
    <source>
        <dbReference type="SAM" id="MobiDB-lite"/>
    </source>
</evidence>
<keyword evidence="2" id="KW-0812">Transmembrane</keyword>
<dbReference type="RefSeq" id="WP_088916566.1">
    <property type="nucleotide sequence ID" value="NZ_CP018632.1"/>
</dbReference>
<evidence type="ECO:0000313" key="4">
    <source>
        <dbReference type="Proteomes" id="UP000250079"/>
    </source>
</evidence>
<keyword evidence="2" id="KW-0472">Membrane</keyword>
<sequence>MNAEINADEFDYRSSRSNFYGYETVGENFSLRIEESSFIEEKTRPRQKDNSKSKKKSLERSEFIVRERQKMVALLRIFRDLSSVFRFGGIIVFALSLIQESYMFALVGLFSTIGFSLFYSQSKQFIVGNKSLST</sequence>
<organism evidence="3 4">
    <name type="scientific">Granulosicoccus antarcticus IMCC3135</name>
    <dbReference type="NCBI Taxonomy" id="1192854"/>
    <lineage>
        <taxon>Bacteria</taxon>
        <taxon>Pseudomonadati</taxon>
        <taxon>Pseudomonadota</taxon>
        <taxon>Gammaproteobacteria</taxon>
        <taxon>Chromatiales</taxon>
        <taxon>Granulosicoccaceae</taxon>
        <taxon>Granulosicoccus</taxon>
    </lineage>
</organism>
<dbReference type="Proteomes" id="UP000250079">
    <property type="component" value="Chromosome"/>
</dbReference>
<feature type="transmembrane region" description="Helical" evidence="2">
    <location>
        <begin position="102"/>
        <end position="120"/>
    </location>
</feature>